<evidence type="ECO:0000313" key="11">
    <source>
        <dbReference type="EMBL" id="SVP88219.1"/>
    </source>
</evidence>
<keyword evidence="8" id="KW-0411">Iron-sulfur</keyword>
<dbReference type="EMBL" id="UIVS01000001">
    <property type="protein sequence ID" value="SVP89394.1"/>
    <property type="molecule type" value="Genomic_DNA"/>
</dbReference>
<evidence type="ECO:0000256" key="6">
    <source>
        <dbReference type="ARBA" id="ARBA00022898"/>
    </source>
</evidence>
<protein>
    <recommendedName>
        <fullName evidence="3">cysteine desulfurase</fullName>
        <ecNumber evidence="3">2.8.1.7</ecNumber>
    </recommendedName>
</protein>
<dbReference type="InterPro" id="IPR000192">
    <property type="entry name" value="Aminotrans_V_dom"/>
</dbReference>
<dbReference type="InterPro" id="IPR010240">
    <property type="entry name" value="Cys_deSase_IscS"/>
</dbReference>
<dbReference type="EMBL" id="UIVT01000001">
    <property type="protein sequence ID" value="SVP88219.1"/>
    <property type="molecule type" value="Genomic_DNA"/>
</dbReference>
<proteinExistence type="inferred from homology"/>
<dbReference type="GO" id="GO:0031071">
    <property type="term" value="F:cysteine desulfurase activity"/>
    <property type="evidence" value="ECO:0007669"/>
    <property type="project" value="UniProtKB-EC"/>
</dbReference>
<dbReference type="GO" id="GO:0051536">
    <property type="term" value="F:iron-sulfur cluster binding"/>
    <property type="evidence" value="ECO:0007669"/>
    <property type="project" value="UniProtKB-KW"/>
</dbReference>
<dbReference type="GO" id="GO:1990221">
    <property type="term" value="C:L-cysteine desulfurase complex"/>
    <property type="evidence" value="ECO:0007669"/>
    <property type="project" value="UniProtKB-ARBA"/>
</dbReference>
<keyword evidence="6" id="KW-0663">Pyridoxal phosphate</keyword>
<keyword evidence="4" id="KW-0808">Transferase</keyword>
<name>A0A3B0MI39_THEAN</name>
<dbReference type="PANTHER" id="PTHR11601">
    <property type="entry name" value="CYSTEINE DESULFURYLASE FAMILY MEMBER"/>
    <property type="match status" value="1"/>
</dbReference>
<evidence type="ECO:0000256" key="4">
    <source>
        <dbReference type="ARBA" id="ARBA00022679"/>
    </source>
</evidence>
<evidence type="ECO:0000256" key="9">
    <source>
        <dbReference type="RuleBase" id="RU004504"/>
    </source>
</evidence>
<dbReference type="GO" id="GO:0046872">
    <property type="term" value="F:metal ion binding"/>
    <property type="evidence" value="ECO:0007669"/>
    <property type="project" value="UniProtKB-KW"/>
</dbReference>
<dbReference type="SUPFAM" id="SSF53383">
    <property type="entry name" value="PLP-dependent transferases"/>
    <property type="match status" value="1"/>
</dbReference>
<evidence type="ECO:0000256" key="3">
    <source>
        <dbReference type="ARBA" id="ARBA00012239"/>
    </source>
</evidence>
<dbReference type="InterPro" id="IPR020578">
    <property type="entry name" value="Aminotrans_V_PyrdxlP_BS"/>
</dbReference>
<evidence type="ECO:0000256" key="1">
    <source>
        <dbReference type="ARBA" id="ARBA00001933"/>
    </source>
</evidence>
<dbReference type="GO" id="GO:0030170">
    <property type="term" value="F:pyridoxal phosphate binding"/>
    <property type="evidence" value="ECO:0007669"/>
    <property type="project" value="InterPro"/>
</dbReference>
<dbReference type="InterPro" id="IPR015421">
    <property type="entry name" value="PyrdxlP-dep_Trfase_major"/>
</dbReference>
<keyword evidence="7" id="KW-0408">Iron</keyword>
<dbReference type="Gene3D" id="3.40.640.10">
    <property type="entry name" value="Type I PLP-dependent aspartate aminotransferase-like (Major domain)"/>
    <property type="match status" value="1"/>
</dbReference>
<dbReference type="HAMAP" id="MF_00331">
    <property type="entry name" value="Cys_desulf_IscS"/>
    <property type="match status" value="1"/>
</dbReference>
<dbReference type="GO" id="GO:0044571">
    <property type="term" value="P:[2Fe-2S] cluster assembly"/>
    <property type="evidence" value="ECO:0007669"/>
    <property type="project" value="InterPro"/>
</dbReference>
<gene>
    <name evidence="11" type="ORF">TAT_000008500</name>
    <name evidence="12" type="ORF">TAV_000008300</name>
</gene>
<evidence type="ECO:0000256" key="8">
    <source>
        <dbReference type="ARBA" id="ARBA00023014"/>
    </source>
</evidence>
<dbReference type="PROSITE" id="PS00595">
    <property type="entry name" value="AA_TRANSFER_CLASS_5"/>
    <property type="match status" value="1"/>
</dbReference>
<evidence type="ECO:0000313" key="12">
    <source>
        <dbReference type="EMBL" id="SVP89394.1"/>
    </source>
</evidence>
<dbReference type="EC" id="2.8.1.7" evidence="3"/>
<dbReference type="InterPro" id="IPR015422">
    <property type="entry name" value="PyrdxlP-dep_Trfase_small"/>
</dbReference>
<organism evidence="12">
    <name type="scientific">Theileria annulata</name>
    <dbReference type="NCBI Taxonomy" id="5874"/>
    <lineage>
        <taxon>Eukaryota</taxon>
        <taxon>Sar</taxon>
        <taxon>Alveolata</taxon>
        <taxon>Apicomplexa</taxon>
        <taxon>Aconoidasida</taxon>
        <taxon>Piroplasmida</taxon>
        <taxon>Theileriidae</taxon>
        <taxon>Theileria</taxon>
    </lineage>
</organism>
<dbReference type="GO" id="GO:0005739">
    <property type="term" value="C:mitochondrion"/>
    <property type="evidence" value="ECO:0007669"/>
    <property type="project" value="TreeGrafter"/>
</dbReference>
<sequence>MKFFCRNEFIKSINCFVSRYYSISIDIQGQFKTSCGKKKYNRVYLDNQATTCVDPRVLDSMMPYLTHAFGNPHSRTHSYGWEAEKAVETARADVANLINCESKNVIFTSGATESNNLAIKGSKSFYGRLVESPGKSKKNHVITTQIEHKCVLQCCRQLENEGYFVTYLKPDKYGMILPDLVRKNIRPETFLCSVIHVNNEIGVIQNISEIGRVCKEHKVIFHTDAAQSFGKLPIDLKNLDVDLLSISGHKIYGPKGVGALFVRTKPRIRLQPIIDGGGQERGLRSGTLPTALVVGLGTAAKIAKMEMKRDQLHMENLFFKLYNGLSAIDHVSINGSIKPGERYYGNLNMSFEFIEGESLLMSLSNFALSSGSACTSASLEPSYVLRSLDVSEELAHTSIRFGLGRFTMESEVDMALESITKVVEKLRNLSPLYEILLEKKMYKYDPEVPLVKIHIGKWIFRCLGCNSKEQDETEYIDLSKIKNVDEVLHINDLIVSKPELYVETPKSYYVTRKLDNCESEKFGGVKPTTAIPIQNQWPSETSSENSTPNQILIKEFSSNNQKCDGKGNYTENNKIVVQLSNITGFLEKESDKQLTISESIAIAEKIYQNEKRQIMNLGKGENQDSKSTNYVESDKIKYMEFNNPFEMKEIDEKYTLSRKESPNSIITNENYKKETKRGKLSHICDVSDDSDEDEESLASRVWNMFMKVSSSGNNDDPQVRNRKLSNNNMTKERFKSKIPLENEKEINRGENIWKGNEKDKGVINEKQWIKENYKVSSGEALEIVEGTIRKINNLL</sequence>
<dbReference type="FunFam" id="3.40.640.10:FF:000003">
    <property type="entry name" value="Cysteine desulfurase IscS"/>
    <property type="match status" value="1"/>
</dbReference>
<dbReference type="VEuPathDB" id="PiroplasmaDB:TA19715"/>
<dbReference type="AlphaFoldDB" id="A0A3B0MI39"/>
<keyword evidence="5" id="KW-0479">Metal-binding</keyword>
<dbReference type="Gene3D" id="3.90.1150.10">
    <property type="entry name" value="Aspartate Aminotransferase, domain 1"/>
    <property type="match status" value="1"/>
</dbReference>
<comment type="cofactor">
    <cofactor evidence="1 9">
        <name>pyridoxal 5'-phosphate</name>
        <dbReference type="ChEBI" id="CHEBI:597326"/>
    </cofactor>
</comment>
<feature type="domain" description="Aminotransferase class V" evidence="10">
    <location>
        <begin position="43"/>
        <end position="413"/>
    </location>
</feature>
<evidence type="ECO:0000259" key="10">
    <source>
        <dbReference type="Pfam" id="PF00266"/>
    </source>
</evidence>
<evidence type="ECO:0000256" key="7">
    <source>
        <dbReference type="ARBA" id="ARBA00023004"/>
    </source>
</evidence>
<evidence type="ECO:0000256" key="5">
    <source>
        <dbReference type="ARBA" id="ARBA00022723"/>
    </source>
</evidence>
<dbReference type="InterPro" id="IPR015424">
    <property type="entry name" value="PyrdxlP-dep_Trfase"/>
</dbReference>
<reference evidence="12" key="1">
    <citation type="submission" date="2018-07" db="EMBL/GenBank/DDBJ databases">
        <authorList>
            <person name="Quirk P.G."/>
            <person name="Krulwich T.A."/>
        </authorList>
    </citation>
    <scope>NUCLEOTIDE SEQUENCE</scope>
    <source>
        <strain evidence="12">Anand</strain>
    </source>
</reference>
<evidence type="ECO:0000256" key="2">
    <source>
        <dbReference type="ARBA" id="ARBA00006490"/>
    </source>
</evidence>
<accession>A0A3B0MI39</accession>
<dbReference type="NCBIfam" id="NF010611">
    <property type="entry name" value="PRK14012.1"/>
    <property type="match status" value="1"/>
</dbReference>
<dbReference type="Pfam" id="PF00266">
    <property type="entry name" value="Aminotran_5"/>
    <property type="match status" value="1"/>
</dbReference>
<dbReference type="PANTHER" id="PTHR11601:SF34">
    <property type="entry name" value="CYSTEINE DESULFURASE"/>
    <property type="match status" value="1"/>
</dbReference>
<comment type="similarity">
    <text evidence="2">Belongs to the class-V pyridoxal-phosphate-dependent aminotransferase family. NifS/IscS subfamily.</text>
</comment>